<protein>
    <submittedName>
        <fullName evidence="1">Uncharacterized protein</fullName>
    </submittedName>
</protein>
<proteinExistence type="predicted"/>
<evidence type="ECO:0000313" key="1">
    <source>
        <dbReference type="EMBL" id="GAA5073345.1"/>
    </source>
</evidence>
<organism evidence="1 2">
    <name type="scientific">[Roseibacterium] beibuensis</name>
    <dbReference type="NCBI Taxonomy" id="1193142"/>
    <lineage>
        <taxon>Bacteria</taxon>
        <taxon>Pseudomonadati</taxon>
        <taxon>Pseudomonadota</taxon>
        <taxon>Alphaproteobacteria</taxon>
        <taxon>Rhodobacterales</taxon>
        <taxon>Roseobacteraceae</taxon>
        <taxon>Roseicyclus</taxon>
    </lineage>
</organism>
<comment type="caution">
    <text evidence="1">The sequence shown here is derived from an EMBL/GenBank/DDBJ whole genome shotgun (WGS) entry which is preliminary data.</text>
</comment>
<reference evidence="2" key="1">
    <citation type="journal article" date="2019" name="Int. J. Syst. Evol. Microbiol.">
        <title>The Global Catalogue of Microorganisms (GCM) 10K type strain sequencing project: providing services to taxonomists for standard genome sequencing and annotation.</title>
        <authorList>
            <consortium name="The Broad Institute Genomics Platform"/>
            <consortium name="The Broad Institute Genome Sequencing Center for Infectious Disease"/>
            <person name="Wu L."/>
            <person name="Ma J."/>
        </authorList>
    </citation>
    <scope>NUCLEOTIDE SEQUENCE [LARGE SCALE GENOMIC DNA]</scope>
    <source>
        <strain evidence="2">JCM 18015</strain>
    </source>
</reference>
<evidence type="ECO:0000313" key="2">
    <source>
        <dbReference type="Proteomes" id="UP001499910"/>
    </source>
</evidence>
<accession>A0ABP9L8I3</accession>
<dbReference type="EMBL" id="BAABHW010000002">
    <property type="protein sequence ID" value="GAA5073345.1"/>
    <property type="molecule type" value="Genomic_DNA"/>
</dbReference>
<name>A0ABP9L8I3_9RHOB</name>
<sequence length="71" mass="7607">MIEGRGQFDPVLGNDEGEGPFAVLPLWGCLELIQRVEIHACLIRVCPARAGPRGFAQIGPGRADLQSPNPV</sequence>
<gene>
    <name evidence="1" type="ORF">GCM10023209_19130</name>
</gene>
<keyword evidence="2" id="KW-1185">Reference proteome</keyword>
<dbReference type="Proteomes" id="UP001499910">
    <property type="component" value="Unassembled WGS sequence"/>
</dbReference>